<feature type="transmembrane region" description="Helical" evidence="1">
    <location>
        <begin position="37"/>
        <end position="55"/>
    </location>
</feature>
<keyword evidence="1" id="KW-0812">Transmembrane</keyword>
<keyword evidence="1" id="KW-1133">Transmembrane helix</keyword>
<name>A0A9X6VE00_BACTU</name>
<dbReference type="Proteomes" id="UP000220397">
    <property type="component" value="Unassembled WGS sequence"/>
</dbReference>
<reference evidence="2 3" key="1">
    <citation type="submission" date="2017-09" db="EMBL/GenBank/DDBJ databases">
        <title>Large-scale bioinformatics analysis of Bacillus genomes uncovers conserved roles of natural products in bacterial physiology.</title>
        <authorList>
            <consortium name="Agbiome Team Llc"/>
            <person name="Bleich R.M."/>
            <person name="Kirk G.J."/>
            <person name="Santa Maria K.C."/>
            <person name="Allen S.E."/>
            <person name="Farag S."/>
            <person name="Shank E.A."/>
            <person name="Bowers A."/>
        </authorList>
    </citation>
    <scope>NUCLEOTIDE SEQUENCE [LARGE SCALE GENOMIC DNA]</scope>
    <source>
        <strain evidence="2 3">AFS015413</strain>
    </source>
</reference>
<evidence type="ECO:0000313" key="3">
    <source>
        <dbReference type="Proteomes" id="UP000220397"/>
    </source>
</evidence>
<proteinExistence type="predicted"/>
<sequence length="93" mass="10453">MDGFFELIFLGLIVFILIISFSGFIEQKYPEKPGLKFALPTILIAMSCLTFYVSAFLFDGWFIIGVNVLSTTVFISSTIGFIASVFIHNKKEQ</sequence>
<comment type="caution">
    <text evidence="2">The sequence shown here is derived from an EMBL/GenBank/DDBJ whole genome shotgun (WGS) entry which is preliminary data.</text>
</comment>
<organism evidence="2 3">
    <name type="scientific">Bacillus thuringiensis</name>
    <dbReference type="NCBI Taxonomy" id="1428"/>
    <lineage>
        <taxon>Bacteria</taxon>
        <taxon>Bacillati</taxon>
        <taxon>Bacillota</taxon>
        <taxon>Bacilli</taxon>
        <taxon>Bacillales</taxon>
        <taxon>Bacillaceae</taxon>
        <taxon>Bacillus</taxon>
        <taxon>Bacillus cereus group</taxon>
    </lineage>
</organism>
<evidence type="ECO:0000256" key="1">
    <source>
        <dbReference type="SAM" id="Phobius"/>
    </source>
</evidence>
<protein>
    <recommendedName>
        <fullName evidence="4">YesK-like protein</fullName>
    </recommendedName>
</protein>
<feature type="transmembrane region" description="Helical" evidence="1">
    <location>
        <begin position="61"/>
        <end position="87"/>
    </location>
</feature>
<evidence type="ECO:0000313" key="2">
    <source>
        <dbReference type="EMBL" id="PFB09037.1"/>
    </source>
</evidence>
<dbReference type="EMBL" id="NTUS01000013">
    <property type="protein sequence ID" value="PFB09037.1"/>
    <property type="molecule type" value="Genomic_DNA"/>
</dbReference>
<evidence type="ECO:0008006" key="4">
    <source>
        <dbReference type="Google" id="ProtNLM"/>
    </source>
</evidence>
<gene>
    <name evidence="2" type="ORF">CN398_05185</name>
</gene>
<dbReference type="RefSeq" id="WP_098368554.1">
    <property type="nucleotide sequence ID" value="NZ_JARSYC010000101.1"/>
</dbReference>
<feature type="transmembrane region" description="Helical" evidence="1">
    <location>
        <begin position="6"/>
        <end position="25"/>
    </location>
</feature>
<accession>A0A9X6VE00</accession>
<dbReference type="AlphaFoldDB" id="A0A9X6VE00"/>
<keyword evidence="1" id="KW-0472">Membrane</keyword>